<dbReference type="Pfam" id="PF03009">
    <property type="entry name" value="GDPD"/>
    <property type="match status" value="1"/>
</dbReference>
<dbReference type="PROSITE" id="PS51704">
    <property type="entry name" value="GP_PDE"/>
    <property type="match status" value="1"/>
</dbReference>
<dbReference type="PANTHER" id="PTHR43805">
    <property type="entry name" value="GLYCEROPHOSPHORYL DIESTER PHOSPHODIESTERASE"/>
    <property type="match status" value="1"/>
</dbReference>
<reference evidence="2 3" key="1">
    <citation type="submission" date="2018-05" db="EMBL/GenBank/DDBJ databases">
        <title>Genome sequencing and assembly of the regulated plant pathogen Lachnellula willkommii and related sister species for the development of diagnostic species identification markers.</title>
        <authorList>
            <person name="Giroux E."/>
            <person name="Bilodeau G."/>
        </authorList>
    </citation>
    <scope>NUCLEOTIDE SEQUENCE [LARGE SCALE GENOMIC DNA]</scope>
    <source>
        <strain evidence="2 3">CBS 185.66</strain>
    </source>
</reference>
<gene>
    <name evidence="2" type="ORF">LHYA1_G000903</name>
</gene>
<dbReference type="AlphaFoldDB" id="A0A8H8U341"/>
<dbReference type="OrthoDB" id="1058301at2759"/>
<protein>
    <submittedName>
        <fullName evidence="2">Phosphatidylglycerol phospholipase C</fullName>
    </submittedName>
</protein>
<dbReference type="Proteomes" id="UP000431533">
    <property type="component" value="Unassembled WGS sequence"/>
</dbReference>
<evidence type="ECO:0000313" key="3">
    <source>
        <dbReference type="Proteomes" id="UP000431533"/>
    </source>
</evidence>
<evidence type="ECO:0000259" key="1">
    <source>
        <dbReference type="PROSITE" id="PS51704"/>
    </source>
</evidence>
<dbReference type="GO" id="GO:0006629">
    <property type="term" value="P:lipid metabolic process"/>
    <property type="evidence" value="ECO:0007669"/>
    <property type="project" value="InterPro"/>
</dbReference>
<dbReference type="EMBL" id="QGMH01000015">
    <property type="protein sequence ID" value="TVY29663.1"/>
    <property type="molecule type" value="Genomic_DNA"/>
</dbReference>
<feature type="domain" description="GP-PDE" evidence="1">
    <location>
        <begin position="41"/>
        <end position="301"/>
    </location>
</feature>
<evidence type="ECO:0000313" key="2">
    <source>
        <dbReference type="EMBL" id="TVY29663.1"/>
    </source>
</evidence>
<dbReference type="GO" id="GO:0008081">
    <property type="term" value="F:phosphoric diester hydrolase activity"/>
    <property type="evidence" value="ECO:0007669"/>
    <property type="project" value="InterPro"/>
</dbReference>
<dbReference type="CDD" id="cd08570">
    <property type="entry name" value="GDPD_YPL206cp_fungi"/>
    <property type="match status" value="1"/>
</dbReference>
<dbReference type="GeneID" id="41981101"/>
<proteinExistence type="predicted"/>
<dbReference type="InterPro" id="IPR030395">
    <property type="entry name" value="GP_PDE_dom"/>
</dbReference>
<dbReference type="Gene3D" id="3.20.20.190">
    <property type="entry name" value="Phosphatidylinositol (PI) phosphodiesterase"/>
    <property type="match status" value="1"/>
</dbReference>
<accession>A0A8H8U341</accession>
<dbReference type="InterPro" id="IPR017946">
    <property type="entry name" value="PLC-like_Pdiesterase_TIM-brl"/>
</dbReference>
<comment type="caution">
    <text evidence="2">The sequence shown here is derived from an EMBL/GenBank/DDBJ whole genome shotgun (WGS) entry which is preliminary data.</text>
</comment>
<dbReference type="SUPFAM" id="SSF51695">
    <property type="entry name" value="PLC-like phosphodiesterases"/>
    <property type="match status" value="1"/>
</dbReference>
<dbReference type="PANTHER" id="PTHR43805:SF1">
    <property type="entry name" value="GP-PDE DOMAIN-CONTAINING PROTEIN"/>
    <property type="match status" value="1"/>
</dbReference>
<sequence length="353" mass="40526">RGRWKLHCVCLDRPRFLLPVQLINVQAAFTFAKDTPYGRRPQTIAHRGYKATNPENTMSAFKGAVEIGAHGIETDLHLSKDGVVLLSHDATLKRCFGKDEKLIDCNWDYIKTLRTLKTPHQPMPKLIDLLEYLTTPGLEDIWILLDVKILLPSLVEVIMGNKPAQTKVDNYADDLFRSVAATLADVKSSRPWNERILVGCWAAKYLPLCMKYLPGYPITHNGFSADYARQFLKVPGVGINMFQMLIVGPRGNALLRDVKKKKADRSILLWTVNEESWMKWSIRQEVDGVITDDPKKFLEVCKSYDKDEKLHHSRESWKAILRQHIRVLMFGLSFRLKHGFWVDVEKARKSLES</sequence>
<name>A0A8H8U341_9HELO</name>
<dbReference type="RefSeq" id="XP_031008450.1">
    <property type="nucleotide sequence ID" value="XM_031145892.1"/>
</dbReference>
<keyword evidence="3" id="KW-1185">Reference proteome</keyword>
<organism evidence="2 3">
    <name type="scientific">Lachnellula hyalina</name>
    <dbReference type="NCBI Taxonomy" id="1316788"/>
    <lineage>
        <taxon>Eukaryota</taxon>
        <taxon>Fungi</taxon>
        <taxon>Dikarya</taxon>
        <taxon>Ascomycota</taxon>
        <taxon>Pezizomycotina</taxon>
        <taxon>Leotiomycetes</taxon>
        <taxon>Helotiales</taxon>
        <taxon>Lachnaceae</taxon>
        <taxon>Lachnellula</taxon>
    </lineage>
</organism>
<feature type="non-terminal residue" evidence="2">
    <location>
        <position position="1"/>
    </location>
</feature>